<dbReference type="Proteomes" id="UP001465331">
    <property type="component" value="Unassembled WGS sequence"/>
</dbReference>
<reference evidence="2 3" key="1">
    <citation type="submission" date="2024-06" db="EMBL/GenBank/DDBJ databases">
        <authorList>
            <person name="Li Z."/>
            <person name="Jiang Y."/>
        </authorList>
    </citation>
    <scope>NUCLEOTIDE SEQUENCE [LARGE SCALE GENOMIC DNA]</scope>
    <source>
        <strain evidence="2 3">HSW-8</strain>
    </source>
</reference>
<sequence>MSEQEPIDWSKTTFDGSRREQLKRWRALSLRERLQALDRLTAHAERTCQAASRAPSQEAREPQPSHFSGRGRNEIVLPGCTPTPLASYLKALAILRLVAEQAGDPDVMGFWRDDQFVLRTWLKENELLEFFLQRYQPTPIVAPWNGGSGFFSKDNQDGIRAIGTSKAQRFESYRSAIDCARKSLEEFKLTESPKEERKAAFLAAMRNRAPEQLLRWLDASVILTNESPAYPPLLGTGGNDGRLDFTNNFMQRLVEVFNTDTGDALPNAKELLSTALFATPSATLVERSIGQFSPGSAGGPNATSGFEGDARINPWDFVLMLEGAVLFAASAVRRLESNSAAMLSAPFTVRSRLTTASAASLADDADARGEIWMPLWSSPFGIAEVLALLNEGRAVLGTRPARDGLDFARAVSRLGVDRGITAFQRYAFVMRSGKAFLATPLSRIAVRRNPEADLIDELDRREWLTSVQRYARDDKAPNALRAAAARLDAALFALTQNPGRTVVLEVLRQLGRIEALCAVSPKTREAIRVPVPTLSSEWVRAANDGSPEFRISLALAGLSLPVEGNGKERYLSLRPHLAPMTWDAQSWDKDSYLACWGSGPLTRNLAAVLHRRHLEAVRLNAEGELLRSRKGATLADVQRFLDGETDDRRIGELLAGLACVKLEQVTQPQAAEVVSPLPAFALLKPFFTPESLLRAIKIDGREWLQPDRSLRLPAEIPARLASGDIDSALQIAWQRLRALGVKLPGRKPPRAAGLDGPRLLATLTIPLTFAETGRLLRWLDLTPESETPEESLEYTA</sequence>
<evidence type="ECO:0000256" key="1">
    <source>
        <dbReference type="SAM" id="MobiDB-lite"/>
    </source>
</evidence>
<dbReference type="InterPro" id="IPR026483">
    <property type="entry name" value="Cas_Csx17"/>
</dbReference>
<dbReference type="RefSeq" id="WP_352887103.1">
    <property type="nucleotide sequence ID" value="NZ_JBEPIJ010000002.1"/>
</dbReference>
<name>A0ABV2A6I1_9GAMM</name>
<feature type="region of interest" description="Disordered" evidence="1">
    <location>
        <begin position="45"/>
        <end position="73"/>
    </location>
</feature>
<dbReference type="EMBL" id="JBEPIJ010000002">
    <property type="protein sequence ID" value="MES0872862.1"/>
    <property type="molecule type" value="Genomic_DNA"/>
</dbReference>
<evidence type="ECO:0000313" key="3">
    <source>
        <dbReference type="Proteomes" id="UP001465331"/>
    </source>
</evidence>
<gene>
    <name evidence="2" type="primary">csx17</name>
    <name evidence="2" type="ORF">ABSH63_02370</name>
</gene>
<protein>
    <submittedName>
        <fullName evidence="2">Type I-U CRISPR-associated protein Csx17</fullName>
    </submittedName>
</protein>
<proteinExistence type="predicted"/>
<evidence type="ECO:0000313" key="2">
    <source>
        <dbReference type="EMBL" id="MES0872862.1"/>
    </source>
</evidence>
<comment type="caution">
    <text evidence="2">The sequence shown here is derived from an EMBL/GenBank/DDBJ whole genome shotgun (WGS) entry which is preliminary data.</text>
</comment>
<keyword evidence="3" id="KW-1185">Reference proteome</keyword>
<dbReference type="NCBIfam" id="TIGR04113">
    <property type="entry name" value="cas_csx17"/>
    <property type="match status" value="1"/>
</dbReference>
<accession>A0ABV2A6I1</accession>
<organism evidence="2 3">
    <name type="scientific">Sinimarinibacterium thermocellulolyticum</name>
    <dbReference type="NCBI Taxonomy" id="3170016"/>
    <lineage>
        <taxon>Bacteria</taxon>
        <taxon>Pseudomonadati</taxon>
        <taxon>Pseudomonadota</taxon>
        <taxon>Gammaproteobacteria</taxon>
        <taxon>Nevskiales</taxon>
        <taxon>Nevskiaceae</taxon>
        <taxon>Sinimarinibacterium</taxon>
    </lineage>
</organism>